<protein>
    <recommendedName>
        <fullName evidence="2">PF03932 family protein CutC</fullName>
    </recommendedName>
</protein>
<dbReference type="GO" id="GO:0005507">
    <property type="term" value="F:copper ion binding"/>
    <property type="evidence" value="ECO:0007669"/>
    <property type="project" value="TreeGrafter"/>
</dbReference>
<dbReference type="RefSeq" id="WP_202244069.1">
    <property type="nucleotide sequence ID" value="NZ_JAESIY010000004.1"/>
</dbReference>
<dbReference type="SUPFAM" id="SSF110395">
    <property type="entry name" value="CutC-like"/>
    <property type="match status" value="1"/>
</dbReference>
<dbReference type="InterPro" id="IPR036822">
    <property type="entry name" value="CutC-like_dom_sf"/>
</dbReference>
<dbReference type="Gene3D" id="3.20.20.380">
    <property type="entry name" value="Copper homeostasis (CutC) domain"/>
    <property type="match status" value="1"/>
</dbReference>
<dbReference type="FunFam" id="3.20.20.380:FF:000001">
    <property type="entry name" value="Copper homeostasis protein CutC"/>
    <property type="match status" value="1"/>
</dbReference>
<dbReference type="PANTHER" id="PTHR12598">
    <property type="entry name" value="COPPER HOMEOSTASIS PROTEIN CUTC"/>
    <property type="match status" value="1"/>
</dbReference>
<keyword evidence="4" id="KW-1185">Reference proteome</keyword>
<reference evidence="3" key="1">
    <citation type="submission" date="2021-01" db="EMBL/GenBank/DDBJ databases">
        <title>Fulvivirga kasyanovii gen. nov., sp nov., a novel member of the phylum Bacteroidetes isolated from seawater in a mussel farm.</title>
        <authorList>
            <person name="Zhao L.-H."/>
            <person name="Wang Z.-J."/>
        </authorList>
    </citation>
    <scope>NUCLEOTIDE SEQUENCE</scope>
    <source>
        <strain evidence="3">2943</strain>
    </source>
</reference>
<keyword evidence="2" id="KW-0963">Cytoplasm</keyword>
<dbReference type="Proteomes" id="UP000659388">
    <property type="component" value="Unassembled WGS sequence"/>
</dbReference>
<accession>A0A937F8L5</accession>
<evidence type="ECO:0000256" key="2">
    <source>
        <dbReference type="HAMAP-Rule" id="MF_00795"/>
    </source>
</evidence>
<dbReference type="GO" id="GO:0005737">
    <property type="term" value="C:cytoplasm"/>
    <property type="evidence" value="ECO:0007669"/>
    <property type="project" value="UniProtKB-SubCell"/>
</dbReference>
<dbReference type="InterPro" id="IPR005627">
    <property type="entry name" value="CutC-like"/>
</dbReference>
<organism evidence="3 4">
    <name type="scientific">Fulvivirga sediminis</name>
    <dbReference type="NCBI Taxonomy" id="2803949"/>
    <lineage>
        <taxon>Bacteria</taxon>
        <taxon>Pseudomonadati</taxon>
        <taxon>Bacteroidota</taxon>
        <taxon>Cytophagia</taxon>
        <taxon>Cytophagales</taxon>
        <taxon>Fulvivirgaceae</taxon>
        <taxon>Fulvivirga</taxon>
    </lineage>
</organism>
<evidence type="ECO:0000313" key="4">
    <source>
        <dbReference type="Proteomes" id="UP000659388"/>
    </source>
</evidence>
<dbReference type="CDD" id="cd00945">
    <property type="entry name" value="Aldolase_Class_I"/>
    <property type="match status" value="1"/>
</dbReference>
<evidence type="ECO:0000313" key="3">
    <source>
        <dbReference type="EMBL" id="MBL3656280.1"/>
    </source>
</evidence>
<comment type="caution">
    <text evidence="3">The sequence shown here is derived from an EMBL/GenBank/DDBJ whole genome shotgun (WGS) entry which is preliminary data.</text>
</comment>
<dbReference type="PANTHER" id="PTHR12598:SF0">
    <property type="entry name" value="COPPER HOMEOSTASIS PROTEIN CUTC HOMOLOG"/>
    <property type="match status" value="1"/>
</dbReference>
<dbReference type="HAMAP" id="MF_00795">
    <property type="entry name" value="CutC"/>
    <property type="match status" value="1"/>
</dbReference>
<dbReference type="Pfam" id="PF03932">
    <property type="entry name" value="CutC"/>
    <property type="match status" value="1"/>
</dbReference>
<comment type="caution">
    <text evidence="2">Once thought to be involved in copper homeostasis, experiments in E.coli have shown this is not the case.</text>
</comment>
<sequence>MTRLTIEVVTDSVASCVNAQTGGADRVELCDNLFEGGTTPSAGMIKLVREKVSIGLMVMIRPRGGDFLYSEEEFEVMKEDIKVAKSLGVDGVVFGLLTPQGDVDKQKTKELIDLARPLQVTFHRAFDMVADPFQALEDLIELGVDRILTSGLERTALEGADLLNELIEKAGDRIVILVGGGIRPYNLKKIVEKTGAKECHVSGRQPVESKMQFRNGRVSMGGALQQPEFSISVVDSNLIAALRD</sequence>
<name>A0A937F8L5_9BACT</name>
<comment type="subcellular location">
    <subcellularLocation>
        <location evidence="2">Cytoplasm</location>
    </subcellularLocation>
</comment>
<dbReference type="EMBL" id="JAESIY010000004">
    <property type="protein sequence ID" value="MBL3656280.1"/>
    <property type="molecule type" value="Genomic_DNA"/>
</dbReference>
<proteinExistence type="inferred from homology"/>
<dbReference type="AlphaFoldDB" id="A0A937F8L5"/>
<comment type="similarity">
    <text evidence="1 2">Belongs to the CutC family.</text>
</comment>
<evidence type="ECO:0000256" key="1">
    <source>
        <dbReference type="ARBA" id="ARBA00007768"/>
    </source>
</evidence>
<gene>
    <name evidence="2" type="primary">cutC</name>
    <name evidence="3" type="ORF">JL102_09075</name>
</gene>